<keyword evidence="1" id="KW-0560">Oxidoreductase</keyword>
<protein>
    <submittedName>
        <fullName evidence="2">Uncharacterized protein</fullName>
    </submittedName>
</protein>
<dbReference type="InterPro" id="IPR051674">
    <property type="entry name" value="Malate_Decarboxylase"/>
</dbReference>
<gene>
    <name evidence="2" type="ORF">NK667_10765</name>
</gene>
<evidence type="ECO:0000313" key="2">
    <source>
        <dbReference type="EMBL" id="UTO16800.1"/>
    </source>
</evidence>
<evidence type="ECO:0000256" key="1">
    <source>
        <dbReference type="ARBA" id="ARBA00023002"/>
    </source>
</evidence>
<organism evidence="2 3">
    <name type="scientific">Pseudomonas nunensis</name>
    <dbReference type="NCBI Taxonomy" id="2961896"/>
    <lineage>
        <taxon>Bacteria</taxon>
        <taxon>Pseudomonadati</taxon>
        <taxon>Pseudomonadota</taxon>
        <taxon>Gammaproteobacteria</taxon>
        <taxon>Pseudomonadales</taxon>
        <taxon>Pseudomonadaceae</taxon>
        <taxon>Pseudomonas</taxon>
    </lineage>
</organism>
<dbReference type="InterPro" id="IPR037062">
    <property type="entry name" value="Malic_N_dom_sf"/>
</dbReference>
<dbReference type="EMBL" id="CP101125">
    <property type="protein sequence ID" value="UTO16800.1"/>
    <property type="molecule type" value="Genomic_DNA"/>
</dbReference>
<name>A0ABY5EPR7_9PSED</name>
<accession>A0ABY5EPR7</accession>
<keyword evidence="3" id="KW-1185">Reference proteome</keyword>
<dbReference type="Gene3D" id="3.40.50.10380">
    <property type="entry name" value="Malic enzyme, N-terminal domain"/>
    <property type="match status" value="1"/>
</dbReference>
<sequence>MMEGKALLFKHLAKINAVEVNTSHSAAVIDTIDCIADTFGGIHMEGMAESKSLEIEQALIAKCPSIFPYFYPFLIDVPPPFSDHGQSG</sequence>
<dbReference type="PANTHER" id="PTHR43237:SF4">
    <property type="entry name" value="NADP-DEPENDENT MALIC ENZYME"/>
    <property type="match status" value="1"/>
</dbReference>
<dbReference type="SUPFAM" id="SSF53223">
    <property type="entry name" value="Aminoacid dehydrogenase-like, N-terminal domain"/>
    <property type="match status" value="1"/>
</dbReference>
<evidence type="ECO:0000313" key="3">
    <source>
        <dbReference type="Proteomes" id="UP001059607"/>
    </source>
</evidence>
<reference evidence="2" key="1">
    <citation type="submission" date="2022-07" db="EMBL/GenBank/DDBJ databases">
        <title>Pseudomonas nunamit sp. nov. an antifungal species isolated from Greenland.</title>
        <authorList>
            <person name="Ntana F."/>
            <person name="Hennessy R.C."/>
            <person name="Zervas A."/>
            <person name="Stougaard P."/>
        </authorList>
    </citation>
    <scope>NUCLEOTIDE SEQUENCE</scope>
    <source>
        <strain evidence="2">In5</strain>
    </source>
</reference>
<dbReference type="RefSeq" id="WP_152980919.1">
    <property type="nucleotide sequence ID" value="NZ_CP101125.1"/>
</dbReference>
<dbReference type="PANTHER" id="PTHR43237">
    <property type="entry name" value="NADP-DEPENDENT MALIC ENZYME"/>
    <property type="match status" value="1"/>
</dbReference>
<proteinExistence type="predicted"/>
<dbReference type="InterPro" id="IPR046346">
    <property type="entry name" value="Aminoacid_DH-like_N_sf"/>
</dbReference>
<dbReference type="Proteomes" id="UP001059607">
    <property type="component" value="Chromosome"/>
</dbReference>